<evidence type="ECO:0000313" key="3">
    <source>
        <dbReference type="Proteomes" id="UP000238196"/>
    </source>
</evidence>
<dbReference type="InterPro" id="IPR023376">
    <property type="entry name" value="YqcC-like_dom"/>
</dbReference>
<dbReference type="PANTHER" id="PTHR39586">
    <property type="entry name" value="CYTOPLASMIC PROTEIN-RELATED"/>
    <property type="match status" value="1"/>
</dbReference>
<dbReference type="OrthoDB" id="8794567at2"/>
<accession>A0A2S5KJN3</accession>
<reference evidence="2 3" key="1">
    <citation type="submission" date="2018-02" db="EMBL/GenBank/DDBJ databases">
        <title>novel marine gammaproteobacteria from coastal saline agro ecosystem.</title>
        <authorList>
            <person name="Krishnan R."/>
            <person name="Ramesh Kumar N."/>
        </authorList>
    </citation>
    <scope>NUCLEOTIDE SEQUENCE [LARGE SCALE GENOMIC DNA]</scope>
    <source>
        <strain evidence="2 3">228</strain>
    </source>
</reference>
<dbReference type="InterPro" id="IPR036814">
    <property type="entry name" value="YqcC-like_sf"/>
</dbReference>
<evidence type="ECO:0000313" key="2">
    <source>
        <dbReference type="EMBL" id="PPC74823.1"/>
    </source>
</evidence>
<dbReference type="EMBL" id="PRLP01000127">
    <property type="protein sequence ID" value="PPC74823.1"/>
    <property type="molecule type" value="Genomic_DNA"/>
</dbReference>
<proteinExistence type="predicted"/>
<organism evidence="2 3">
    <name type="scientific">Proteobacteria bacterium 228</name>
    <dbReference type="NCBI Taxonomy" id="2083153"/>
    <lineage>
        <taxon>Bacteria</taxon>
        <taxon>Pseudomonadati</taxon>
        <taxon>Pseudomonadota</taxon>
    </lineage>
</organism>
<evidence type="ECO:0000259" key="1">
    <source>
        <dbReference type="Pfam" id="PF04287"/>
    </source>
</evidence>
<dbReference type="PIRSF" id="PIRSF006257">
    <property type="entry name" value="UCP006257"/>
    <property type="match status" value="1"/>
</dbReference>
<dbReference type="InterPro" id="IPR007384">
    <property type="entry name" value="UCP006257"/>
</dbReference>
<dbReference type="GO" id="GO:0044010">
    <property type="term" value="P:single-species biofilm formation"/>
    <property type="evidence" value="ECO:0007669"/>
    <property type="project" value="TreeGrafter"/>
</dbReference>
<dbReference type="Gene3D" id="1.20.1440.40">
    <property type="entry name" value="YqcC-like"/>
    <property type="match status" value="1"/>
</dbReference>
<dbReference type="Proteomes" id="UP000238196">
    <property type="component" value="Unassembled WGS sequence"/>
</dbReference>
<dbReference type="AlphaFoldDB" id="A0A2S5KJN3"/>
<dbReference type="SUPFAM" id="SSF158452">
    <property type="entry name" value="YqcC-like"/>
    <property type="match status" value="1"/>
</dbReference>
<sequence length="111" mass="12544">MSSSQNVRLLLQQLQQELQAKNMWSALPPDDEAMNSTAPFCCDLMAFESWLQWLFIPRMQAIIDARATLPNSCAIQPMAEMAFREYSINTDSLVTLLGKLDNAINALDYDV</sequence>
<protein>
    <recommendedName>
        <fullName evidence="1">YqcC-like domain-containing protein</fullName>
    </recommendedName>
</protein>
<name>A0A2S5KJN3_9PROT</name>
<dbReference type="PANTHER" id="PTHR39586:SF1">
    <property type="entry name" value="CYTOPLASMIC PROTEIN"/>
    <property type="match status" value="1"/>
</dbReference>
<feature type="domain" description="YqcC-like" evidence="1">
    <location>
        <begin position="7"/>
        <end position="102"/>
    </location>
</feature>
<gene>
    <name evidence="2" type="ORF">C4K68_24170</name>
</gene>
<dbReference type="Pfam" id="PF04287">
    <property type="entry name" value="DUF446"/>
    <property type="match status" value="1"/>
</dbReference>
<comment type="caution">
    <text evidence="2">The sequence shown here is derived from an EMBL/GenBank/DDBJ whole genome shotgun (WGS) entry which is preliminary data.</text>
</comment>